<gene>
    <name evidence="4" type="ORF">APG10_01164</name>
    <name evidence="5" type="ORF">APG11_00301</name>
    <name evidence="6" type="ORF">APG12_01326</name>
</gene>
<accession>A0A150IJM2</accession>
<evidence type="ECO:0000313" key="7">
    <source>
        <dbReference type="Proteomes" id="UP000091929"/>
    </source>
</evidence>
<dbReference type="Proteomes" id="UP000092403">
    <property type="component" value="Unassembled WGS sequence"/>
</dbReference>
<evidence type="ECO:0000313" key="4">
    <source>
        <dbReference type="EMBL" id="KYC45112.1"/>
    </source>
</evidence>
<reference evidence="7 8" key="1">
    <citation type="journal article" date="2016" name="ISME J.">
        <title>Chasing the elusive Euryarchaeota class WSA2: genomes reveal a uniquely fastidious methyl-reducing methanogen.</title>
        <authorList>
            <person name="Nobu M.K."/>
            <person name="Narihiro T."/>
            <person name="Kuroda K."/>
            <person name="Mei R."/>
            <person name="Liu W.T."/>
        </authorList>
    </citation>
    <scope>NUCLEOTIDE SEQUENCE [LARGE SCALE GENOMIC DNA]</scope>
    <source>
        <strain evidence="4">B03fssc0709_Meth_Bin005</strain>
        <strain evidence="5">B15fssc0709_Meth_Bin003</strain>
        <strain evidence="6">BMIXfssc0709_Meth_Bin006</strain>
    </source>
</reference>
<evidence type="ECO:0000259" key="3">
    <source>
        <dbReference type="Pfam" id="PF05683"/>
    </source>
</evidence>
<feature type="domain" description="Fe-S hydro-lyase tartrate dehydratase beta-type catalytic" evidence="3">
    <location>
        <begin position="8"/>
        <end position="180"/>
    </location>
</feature>
<dbReference type="Proteomes" id="UP000091929">
    <property type="component" value="Unassembled WGS sequence"/>
</dbReference>
<evidence type="ECO:0000313" key="8">
    <source>
        <dbReference type="Proteomes" id="UP000092401"/>
    </source>
</evidence>
<dbReference type="PANTHER" id="PTHR43351">
    <property type="entry name" value="L(+)-TARTRATE DEHYDRATASE SUBUNIT BETA"/>
    <property type="match status" value="1"/>
</dbReference>
<accession>A0A150IV14</accession>
<evidence type="ECO:0000313" key="5">
    <source>
        <dbReference type="EMBL" id="KYC48494.1"/>
    </source>
</evidence>
<evidence type="ECO:0000256" key="2">
    <source>
        <dbReference type="ARBA" id="ARBA00023239"/>
    </source>
</evidence>
<comment type="similarity">
    <text evidence="1">Belongs to the class-I fumarase family.</text>
</comment>
<dbReference type="Pfam" id="PF05683">
    <property type="entry name" value="Fumerase_C"/>
    <property type="match status" value="1"/>
</dbReference>
<name>A0A150IJM2_9EURY</name>
<protein>
    <submittedName>
        <fullName evidence="4">Fumarate hydratase</fullName>
    </submittedName>
</protein>
<dbReference type="SUPFAM" id="SSF117457">
    <property type="entry name" value="FumA C-terminal domain-like"/>
    <property type="match status" value="1"/>
</dbReference>
<evidence type="ECO:0000256" key="1">
    <source>
        <dbReference type="ARBA" id="ARBA00008876"/>
    </source>
</evidence>
<comment type="caution">
    <text evidence="4">The sequence shown here is derived from an EMBL/GenBank/DDBJ whole genome shotgun (WGS) entry which is preliminary data.</text>
</comment>
<dbReference type="PANTHER" id="PTHR43351:SF2">
    <property type="entry name" value="L(+)-TARTRATE DEHYDRATASE SUBUNIT BETA-RELATED"/>
    <property type="match status" value="1"/>
</dbReference>
<dbReference type="Proteomes" id="UP000092401">
    <property type="component" value="Unassembled WGS sequence"/>
</dbReference>
<dbReference type="NCBIfam" id="TIGR00723">
    <property type="entry name" value="ttdB_fumA_fumB"/>
    <property type="match status" value="1"/>
</dbReference>
<keyword evidence="2" id="KW-0456">Lyase</keyword>
<proteinExistence type="inferred from homology"/>
<dbReference type="Gene3D" id="3.20.130.10">
    <property type="entry name" value="Fe-S hydro-lyase, tartrate dehydratase beta-type, catalytic domain"/>
    <property type="match status" value="1"/>
</dbReference>
<accession>A0A150IXJ7</accession>
<dbReference type="InterPro" id="IPR004647">
    <property type="entry name" value="Fe-S_hydro-lyase_TtdB-typ_cat"/>
</dbReference>
<dbReference type="GO" id="GO:0016836">
    <property type="term" value="F:hydro-lyase activity"/>
    <property type="evidence" value="ECO:0007669"/>
    <property type="project" value="InterPro"/>
</dbReference>
<sequence length="198" mass="21661">MDKILNLPLDEKTVRDLKIGETVYLNGIFFTARDEAHMHALEYAKEGKSIPYEFKGAAIYHCGPIMAKEGEKWRAVAAGPTTSTRMNSLEPEFIEKFRVSAIIGKGGMSKPTVDTMQKFGCVYLAITGGAAVLAAKGIKEVLGVEWYELGMPEALWVLVGEKFGPLTVAIDAHGNSLYADVEKEVEKNIPKAKGILKI</sequence>
<dbReference type="EMBL" id="LNJC01000029">
    <property type="protein sequence ID" value="KYC49679.1"/>
    <property type="molecule type" value="Genomic_DNA"/>
</dbReference>
<dbReference type="EMBL" id="LNGF01000004">
    <property type="protein sequence ID" value="KYC48494.1"/>
    <property type="molecule type" value="Genomic_DNA"/>
</dbReference>
<dbReference type="EMBL" id="LNGE01000030">
    <property type="protein sequence ID" value="KYC45112.1"/>
    <property type="molecule type" value="Genomic_DNA"/>
</dbReference>
<dbReference type="InterPro" id="IPR036660">
    <property type="entry name" value="Fe-S_hydroAse_TtdB_cat_sf"/>
</dbReference>
<organism evidence="4 8">
    <name type="scientific">Candidatus Methanofastidiosum methylothiophilum</name>
    <dbReference type="NCBI Taxonomy" id="1705564"/>
    <lineage>
        <taxon>Archaea</taxon>
        <taxon>Methanobacteriati</taxon>
        <taxon>Methanobacteriota</taxon>
        <taxon>Stenosarchaea group</taxon>
        <taxon>Candidatus Methanofastidiosia</taxon>
        <taxon>Candidatus Methanofastidiosales</taxon>
        <taxon>Candidatus Methanofastidiosaceae</taxon>
        <taxon>Candidatus Methanofastidiosum</taxon>
    </lineage>
</organism>
<evidence type="ECO:0000313" key="6">
    <source>
        <dbReference type="EMBL" id="KYC49679.1"/>
    </source>
</evidence>
<dbReference type="AlphaFoldDB" id="A0A150IJM2"/>